<sequence length="274" mass="29540">MKSLISGMVVVAVMMALLLPAVSSAQALEECQDPPGNNEIAALIVKAVEAVRPILSNGIPELGIPPLDPLGPLPNIAFHIDVPRLRMDGLLNETVVRHISEFIICQLNFTLGITEKLELDIRLEDFRIDGYYDVDGLALSLFPVFGNGNFSLDVYEAAVGGGAKISYNPLSDHASIKDLHLDINFDRLVLVMECILGCGDMSDLINGLIDEIAPVVFDAVWGVIDPILTSALENGINDILKNISISDIITLTQTGRQRCMVGSCQVSLLCTETA</sequence>
<keyword evidence="3" id="KW-1185">Reference proteome</keyword>
<accession>A0AAW0X0D6</accession>
<dbReference type="Gene3D" id="3.15.10.30">
    <property type="entry name" value="Haemolymph juvenile hormone binding protein"/>
    <property type="match status" value="1"/>
</dbReference>
<dbReference type="PANTHER" id="PTHR11008">
    <property type="entry name" value="PROTEIN TAKEOUT-LIKE PROTEIN"/>
    <property type="match status" value="1"/>
</dbReference>
<gene>
    <name evidence="2" type="ORF">OTU49_006781</name>
</gene>
<dbReference type="AlphaFoldDB" id="A0AAW0X0D6"/>
<dbReference type="InterPro" id="IPR038606">
    <property type="entry name" value="To_sf"/>
</dbReference>
<comment type="caution">
    <text evidence="2">The sequence shown here is derived from an EMBL/GenBank/DDBJ whole genome shotgun (WGS) entry which is preliminary data.</text>
</comment>
<reference evidence="2 3" key="1">
    <citation type="journal article" date="2024" name="BMC Genomics">
        <title>Genome assembly of redclaw crayfish (Cherax quadricarinatus) provides insights into its immune adaptation and hypoxia tolerance.</title>
        <authorList>
            <person name="Liu Z."/>
            <person name="Zheng J."/>
            <person name="Li H."/>
            <person name="Fang K."/>
            <person name="Wang S."/>
            <person name="He J."/>
            <person name="Zhou D."/>
            <person name="Weng S."/>
            <person name="Chi M."/>
            <person name="Gu Z."/>
            <person name="He J."/>
            <person name="Li F."/>
            <person name="Wang M."/>
        </authorList>
    </citation>
    <scope>NUCLEOTIDE SEQUENCE [LARGE SCALE GENOMIC DNA]</scope>
    <source>
        <strain evidence="2">ZL_2023a</strain>
    </source>
</reference>
<dbReference type="SMART" id="SM00700">
    <property type="entry name" value="JHBP"/>
    <property type="match status" value="1"/>
</dbReference>
<keyword evidence="1" id="KW-0732">Signal</keyword>
<evidence type="ECO:0000256" key="1">
    <source>
        <dbReference type="SAM" id="SignalP"/>
    </source>
</evidence>
<feature type="chain" id="PRO_5043687837" evidence="1">
    <location>
        <begin position="28"/>
        <end position="274"/>
    </location>
</feature>
<evidence type="ECO:0000313" key="2">
    <source>
        <dbReference type="EMBL" id="KAK8733141.1"/>
    </source>
</evidence>
<evidence type="ECO:0000313" key="3">
    <source>
        <dbReference type="Proteomes" id="UP001445076"/>
    </source>
</evidence>
<organism evidence="2 3">
    <name type="scientific">Cherax quadricarinatus</name>
    <name type="common">Australian red claw crayfish</name>
    <dbReference type="NCBI Taxonomy" id="27406"/>
    <lineage>
        <taxon>Eukaryota</taxon>
        <taxon>Metazoa</taxon>
        <taxon>Ecdysozoa</taxon>
        <taxon>Arthropoda</taxon>
        <taxon>Crustacea</taxon>
        <taxon>Multicrustacea</taxon>
        <taxon>Malacostraca</taxon>
        <taxon>Eumalacostraca</taxon>
        <taxon>Eucarida</taxon>
        <taxon>Decapoda</taxon>
        <taxon>Pleocyemata</taxon>
        <taxon>Astacidea</taxon>
        <taxon>Parastacoidea</taxon>
        <taxon>Parastacidae</taxon>
        <taxon>Cherax</taxon>
    </lineage>
</organism>
<feature type="signal peptide" evidence="1">
    <location>
        <begin position="1"/>
        <end position="27"/>
    </location>
</feature>
<dbReference type="PANTHER" id="PTHR11008:SF9">
    <property type="entry name" value="PROTEIN TAKEOUT-LIKE PROTEIN"/>
    <property type="match status" value="1"/>
</dbReference>
<name>A0AAW0X0D6_CHEQU</name>
<dbReference type="EMBL" id="JARKIK010000055">
    <property type="protein sequence ID" value="KAK8733141.1"/>
    <property type="molecule type" value="Genomic_DNA"/>
</dbReference>
<proteinExistence type="predicted"/>
<dbReference type="Proteomes" id="UP001445076">
    <property type="component" value="Unassembled WGS sequence"/>
</dbReference>
<dbReference type="Pfam" id="PF06585">
    <property type="entry name" value="JHBP"/>
    <property type="match status" value="1"/>
</dbReference>
<protein>
    <submittedName>
        <fullName evidence="2">Uncharacterized protein</fullName>
    </submittedName>
</protein>
<dbReference type="InterPro" id="IPR010562">
    <property type="entry name" value="Haemolymph_juvenile_hormone-bd"/>
</dbReference>